<feature type="transmembrane region" description="Helical" evidence="1">
    <location>
        <begin position="6"/>
        <end position="28"/>
    </location>
</feature>
<reference evidence="2 3" key="1">
    <citation type="submission" date="2016-10" db="EMBL/GenBank/DDBJ databases">
        <authorList>
            <person name="de Groot N.N."/>
        </authorList>
    </citation>
    <scope>NUCLEOTIDE SEQUENCE [LARGE SCALE GENOMIC DNA]</scope>
    <source>
        <strain evidence="3">L7-484,KACC 16230,DSM 25025</strain>
    </source>
</reference>
<dbReference type="AlphaFoldDB" id="A0A1H0EJX4"/>
<evidence type="ECO:0000313" key="3">
    <source>
        <dbReference type="Proteomes" id="UP000198793"/>
    </source>
</evidence>
<feature type="transmembrane region" description="Helical" evidence="1">
    <location>
        <begin position="284"/>
        <end position="303"/>
    </location>
</feature>
<dbReference type="STRING" id="1166073.SAMN05192530_10274"/>
<feature type="transmembrane region" description="Helical" evidence="1">
    <location>
        <begin position="310"/>
        <end position="330"/>
    </location>
</feature>
<organism evidence="2 3">
    <name type="scientific">Aureimonas jatrophae</name>
    <dbReference type="NCBI Taxonomy" id="1166073"/>
    <lineage>
        <taxon>Bacteria</taxon>
        <taxon>Pseudomonadati</taxon>
        <taxon>Pseudomonadota</taxon>
        <taxon>Alphaproteobacteria</taxon>
        <taxon>Hyphomicrobiales</taxon>
        <taxon>Aurantimonadaceae</taxon>
        <taxon>Aureimonas</taxon>
    </lineage>
</organism>
<feature type="transmembrane region" description="Helical" evidence="1">
    <location>
        <begin position="100"/>
        <end position="120"/>
    </location>
</feature>
<accession>A0A1H0EJX4</accession>
<feature type="transmembrane region" description="Helical" evidence="1">
    <location>
        <begin position="183"/>
        <end position="200"/>
    </location>
</feature>
<feature type="transmembrane region" description="Helical" evidence="1">
    <location>
        <begin position="153"/>
        <end position="176"/>
    </location>
</feature>
<keyword evidence="1" id="KW-1133">Transmembrane helix</keyword>
<keyword evidence="1" id="KW-0472">Membrane</keyword>
<feature type="transmembrane region" description="Helical" evidence="1">
    <location>
        <begin position="421"/>
        <end position="443"/>
    </location>
</feature>
<sequence>MLFGRSLVALVELGVSAGYLFVVVGWACSLRWPLVRIGSGRVGPAGGELFLQLGGLLRYVCAVVGLGAVLGVGGYVLAGLGPVVELLRVGGVLVVLGLDGVGRAGGVLVGVVCGCALGGVLVPVLDLLVFAGGAMALVVLTVVWLVAEMGRLFLGVVLLGGVGRLLAGGVCGGVWLGLGRVRLVALGFGGFGAWGVAVVLGCSRVLVYLIVRVVCVALCLLCWVAALRLCNVLFLAFVRSLLAVGRGARRQFCRVCLVACWVRECCVFVIGATGVPTGWGGRTLVALFSARLALVGGLCLVGGSGGGRRPFVGILLCSLARVSGFLWGVLPFELVFLSAERVLLRGALWFSLALRVVRWVPFMVRVSRWAVSCCLRDLVLWPSRFRRPVGSVSGGGCSRVLVAAPLASASPVLVFSGASHVLSMSSLCLLCSVVAISSVRFLLVRSARAFVGRSVLSTLWPCAGGRWVGSACGSTGVRSRRRGVWRAWRSAARRVGALSRLSAWSGGWGPRWPSAKFFLRLRLALSTVRRVLSRFSGALRSLGLGLACRLLFMRSRLRFSSFAGRGSVVWVALGGWASWWLDVGLLLFGVA</sequence>
<protein>
    <submittedName>
        <fullName evidence="2">Uncharacterized protein</fullName>
    </submittedName>
</protein>
<name>A0A1H0EJX4_9HYPH</name>
<feature type="transmembrane region" description="Helical" evidence="1">
    <location>
        <begin position="562"/>
        <end position="581"/>
    </location>
</feature>
<feature type="transmembrane region" description="Helical" evidence="1">
    <location>
        <begin position="206"/>
        <end position="231"/>
    </location>
</feature>
<proteinExistence type="predicted"/>
<gene>
    <name evidence="2" type="ORF">SAMN05192530_10274</name>
</gene>
<evidence type="ECO:0000256" key="1">
    <source>
        <dbReference type="SAM" id="Phobius"/>
    </source>
</evidence>
<dbReference type="Proteomes" id="UP000198793">
    <property type="component" value="Unassembled WGS sequence"/>
</dbReference>
<keyword evidence="1" id="KW-0812">Transmembrane</keyword>
<keyword evidence="3" id="KW-1185">Reference proteome</keyword>
<dbReference type="EMBL" id="FNIT01000002">
    <property type="protein sequence ID" value="SDN82640.1"/>
    <property type="molecule type" value="Genomic_DNA"/>
</dbReference>
<feature type="transmembrane region" description="Helical" evidence="1">
    <location>
        <begin position="127"/>
        <end position="147"/>
    </location>
</feature>
<evidence type="ECO:0000313" key="2">
    <source>
        <dbReference type="EMBL" id="SDN82640.1"/>
    </source>
</evidence>
<feature type="transmembrane region" description="Helical" evidence="1">
    <location>
        <begin position="56"/>
        <end position="80"/>
    </location>
</feature>